<keyword evidence="6" id="KW-0805">Transcription regulation</keyword>
<organism evidence="13 14">
    <name type="scientific">Hungatella hathewayi</name>
    <dbReference type="NCBI Taxonomy" id="154046"/>
    <lineage>
        <taxon>Bacteria</taxon>
        <taxon>Bacillati</taxon>
        <taxon>Bacillota</taxon>
        <taxon>Clostridia</taxon>
        <taxon>Lachnospirales</taxon>
        <taxon>Lachnospiraceae</taxon>
        <taxon>Hungatella</taxon>
    </lineage>
</organism>
<dbReference type="InterPro" id="IPR009057">
    <property type="entry name" value="Homeodomain-like_sf"/>
</dbReference>
<dbReference type="SMART" id="SM00448">
    <property type="entry name" value="REC"/>
    <property type="match status" value="1"/>
</dbReference>
<dbReference type="GO" id="GO:0005737">
    <property type="term" value="C:cytoplasm"/>
    <property type="evidence" value="ECO:0007669"/>
    <property type="project" value="UniProtKB-SubCell"/>
</dbReference>
<keyword evidence="7" id="KW-0238">DNA-binding</keyword>
<keyword evidence="3" id="KW-0963">Cytoplasm</keyword>
<protein>
    <recommendedName>
        <fullName evidence="2">Stage 0 sporulation protein A homolog</fullName>
    </recommendedName>
</protein>
<dbReference type="AlphaFoldDB" id="A0A3E3DHL5"/>
<dbReference type="Gene3D" id="3.40.50.2300">
    <property type="match status" value="1"/>
</dbReference>
<name>A0A3E3DHL5_9FIRM</name>
<dbReference type="InterPro" id="IPR011006">
    <property type="entry name" value="CheY-like_superfamily"/>
</dbReference>
<dbReference type="PROSITE" id="PS00041">
    <property type="entry name" value="HTH_ARAC_FAMILY_1"/>
    <property type="match status" value="1"/>
</dbReference>
<dbReference type="Pfam" id="PF12833">
    <property type="entry name" value="HTH_18"/>
    <property type="match status" value="1"/>
</dbReference>
<comment type="function">
    <text evidence="9">May play the central regulatory role in sporulation. It may be an element of the effector pathway responsible for the activation of sporulation genes in response to nutritional stress. Spo0A may act in concert with spo0H (a sigma factor) to control the expression of some genes that are critical to the sporulation process.</text>
</comment>
<feature type="domain" description="Response regulatory" evidence="12">
    <location>
        <begin position="5"/>
        <end position="122"/>
    </location>
</feature>
<dbReference type="InterPro" id="IPR020449">
    <property type="entry name" value="Tscrpt_reg_AraC-type_HTH"/>
</dbReference>
<keyword evidence="4 10" id="KW-0597">Phosphoprotein</keyword>
<feature type="domain" description="HTH araC/xylS-type" evidence="11">
    <location>
        <begin position="391"/>
        <end position="489"/>
    </location>
</feature>
<evidence type="ECO:0000256" key="5">
    <source>
        <dbReference type="ARBA" id="ARBA00023012"/>
    </source>
</evidence>
<dbReference type="InterPro" id="IPR051552">
    <property type="entry name" value="HptR"/>
</dbReference>
<dbReference type="PANTHER" id="PTHR42713:SF3">
    <property type="entry name" value="TRANSCRIPTIONAL REGULATORY PROTEIN HPTR"/>
    <property type="match status" value="1"/>
</dbReference>
<accession>A0A3E3DHL5</accession>
<evidence type="ECO:0000256" key="1">
    <source>
        <dbReference type="ARBA" id="ARBA00004496"/>
    </source>
</evidence>
<dbReference type="Pfam" id="PF00072">
    <property type="entry name" value="Response_reg"/>
    <property type="match status" value="1"/>
</dbReference>
<evidence type="ECO:0000313" key="13">
    <source>
        <dbReference type="EMBL" id="RGD68665.1"/>
    </source>
</evidence>
<dbReference type="PRINTS" id="PR00032">
    <property type="entry name" value="HTHARAC"/>
</dbReference>
<comment type="caution">
    <text evidence="13">The sequence shown here is derived from an EMBL/GenBank/DDBJ whole genome shotgun (WGS) entry which is preliminary data.</text>
</comment>
<evidence type="ECO:0000256" key="10">
    <source>
        <dbReference type="PROSITE-ProRule" id="PRU00169"/>
    </source>
</evidence>
<dbReference type="EMBL" id="QTJW01000015">
    <property type="protein sequence ID" value="RGD68665.1"/>
    <property type="molecule type" value="Genomic_DNA"/>
</dbReference>
<feature type="modified residue" description="4-aspartylphosphate" evidence="10">
    <location>
        <position position="57"/>
    </location>
</feature>
<evidence type="ECO:0000256" key="4">
    <source>
        <dbReference type="ARBA" id="ARBA00022553"/>
    </source>
</evidence>
<dbReference type="SUPFAM" id="SSF52172">
    <property type="entry name" value="CheY-like"/>
    <property type="match status" value="1"/>
</dbReference>
<dbReference type="Proteomes" id="UP000261023">
    <property type="component" value="Unassembled WGS sequence"/>
</dbReference>
<dbReference type="GO" id="GO:0043565">
    <property type="term" value="F:sequence-specific DNA binding"/>
    <property type="evidence" value="ECO:0007669"/>
    <property type="project" value="InterPro"/>
</dbReference>
<evidence type="ECO:0000256" key="2">
    <source>
        <dbReference type="ARBA" id="ARBA00018672"/>
    </source>
</evidence>
<dbReference type="PANTHER" id="PTHR42713">
    <property type="entry name" value="HISTIDINE KINASE-RELATED"/>
    <property type="match status" value="1"/>
</dbReference>
<keyword evidence="8" id="KW-0804">Transcription</keyword>
<dbReference type="PROSITE" id="PS50110">
    <property type="entry name" value="RESPONSE_REGULATORY"/>
    <property type="match status" value="1"/>
</dbReference>
<evidence type="ECO:0000259" key="12">
    <source>
        <dbReference type="PROSITE" id="PS50110"/>
    </source>
</evidence>
<gene>
    <name evidence="13" type="ORF">DWX31_21300</name>
</gene>
<dbReference type="SMART" id="SM00342">
    <property type="entry name" value="HTH_ARAC"/>
    <property type="match status" value="1"/>
</dbReference>
<dbReference type="GO" id="GO:0000160">
    <property type="term" value="P:phosphorelay signal transduction system"/>
    <property type="evidence" value="ECO:0007669"/>
    <property type="project" value="UniProtKB-KW"/>
</dbReference>
<dbReference type="Gene3D" id="1.10.10.60">
    <property type="entry name" value="Homeodomain-like"/>
    <property type="match status" value="2"/>
</dbReference>
<evidence type="ECO:0000256" key="6">
    <source>
        <dbReference type="ARBA" id="ARBA00023015"/>
    </source>
</evidence>
<evidence type="ECO:0000259" key="11">
    <source>
        <dbReference type="PROSITE" id="PS01124"/>
    </source>
</evidence>
<comment type="subcellular location">
    <subcellularLocation>
        <location evidence="1">Cytoplasm</location>
    </subcellularLocation>
</comment>
<dbReference type="InterPro" id="IPR018060">
    <property type="entry name" value="HTH_AraC"/>
</dbReference>
<dbReference type="OrthoDB" id="9794370at2"/>
<dbReference type="SUPFAM" id="SSF46689">
    <property type="entry name" value="Homeodomain-like"/>
    <property type="match status" value="2"/>
</dbReference>
<keyword evidence="5" id="KW-0902">Two-component regulatory system</keyword>
<evidence type="ECO:0000256" key="7">
    <source>
        <dbReference type="ARBA" id="ARBA00023125"/>
    </source>
</evidence>
<evidence type="ECO:0000256" key="8">
    <source>
        <dbReference type="ARBA" id="ARBA00023163"/>
    </source>
</evidence>
<evidence type="ECO:0000256" key="9">
    <source>
        <dbReference type="ARBA" id="ARBA00024867"/>
    </source>
</evidence>
<dbReference type="CDD" id="cd17536">
    <property type="entry name" value="REC_YesN-like"/>
    <property type="match status" value="1"/>
</dbReference>
<sequence>MTMYKVMIVDDEKFIRKSIRNRMDWKKYGITEIEEAGNGEEALKLLDTFNPEIVLVDIRMPKMDGLAFITEAKKKYPEINYVIMSAYSDFSYAKTAIQLGIEAYLLKPVNKDEFETLLNKVLHRMNEKKLNHMLRSIKMDDLDQGMVLQYPYCLALAFYTMQEEDLAARISMIVKEQTVKNQDCCAYDLRDCSRSGCYMFLINMKAESQDPGRVCAESVLSAMEEPMWAAVSQVFERGEFHKTVAQSLCFLKRKLFCPQKRIIVRSSWESSEASEKQRKMHEELGQVYGLIRKGDFICVEDELISSIDGLLIETMPITLIEQGIDEILVMLCHLPREAGDDMDFNILFHDFKSRDYLLTYENVEELKDSLKNLVRRLLRMVKNQGTTDAIANIKEYVEKNYSDNLNVADLARKYGLNVSYLSTLFKERTGMNLTAYIEGTRMEKAKKLLKERDWTVTEVALHTGYSNSNYFSRVFKKYTGVTPGEYREMKKG</sequence>
<proteinExistence type="predicted"/>
<evidence type="ECO:0000256" key="3">
    <source>
        <dbReference type="ARBA" id="ARBA00022490"/>
    </source>
</evidence>
<reference evidence="13 14" key="1">
    <citation type="submission" date="2018-08" db="EMBL/GenBank/DDBJ databases">
        <title>A genome reference for cultivated species of the human gut microbiota.</title>
        <authorList>
            <person name="Zou Y."/>
            <person name="Xue W."/>
            <person name="Luo G."/>
        </authorList>
    </citation>
    <scope>NUCLEOTIDE SEQUENCE [LARGE SCALE GENOMIC DNA]</scope>
    <source>
        <strain evidence="13 14">AF19-13AC</strain>
    </source>
</reference>
<dbReference type="InterPro" id="IPR001789">
    <property type="entry name" value="Sig_transdc_resp-reg_receiver"/>
</dbReference>
<evidence type="ECO:0000313" key="14">
    <source>
        <dbReference type="Proteomes" id="UP000261023"/>
    </source>
</evidence>
<dbReference type="PROSITE" id="PS01124">
    <property type="entry name" value="HTH_ARAC_FAMILY_2"/>
    <property type="match status" value="1"/>
</dbReference>
<dbReference type="GO" id="GO:0003700">
    <property type="term" value="F:DNA-binding transcription factor activity"/>
    <property type="evidence" value="ECO:0007669"/>
    <property type="project" value="InterPro"/>
</dbReference>
<dbReference type="InterPro" id="IPR018062">
    <property type="entry name" value="HTH_AraC-typ_CS"/>
</dbReference>